<dbReference type="EMBL" id="AP015039">
    <property type="protein sequence ID" value="BAT89161.1"/>
    <property type="molecule type" value="Genomic_DNA"/>
</dbReference>
<evidence type="ECO:0000313" key="2">
    <source>
        <dbReference type="EMBL" id="BAT89161.1"/>
    </source>
</evidence>
<keyword evidence="1" id="KW-0732">Signal</keyword>
<gene>
    <name evidence="2" type="primary">Vigan.06G004400</name>
    <name evidence="2" type="ORF">VIGAN_06004400</name>
</gene>
<feature type="signal peptide" evidence="1">
    <location>
        <begin position="1"/>
        <end position="26"/>
    </location>
</feature>
<dbReference type="AlphaFoldDB" id="A0A0S3S8P9"/>
<sequence>MRHLTLPLWHKHEVCVCVCLLTSVAATTTGGHNVCPFDRIGETPHLFTPGSSALFPAIPTLLWPRPSTLWLFRLDFTAAS</sequence>
<accession>A0A0S3S8P9</accession>
<evidence type="ECO:0008006" key="4">
    <source>
        <dbReference type="Google" id="ProtNLM"/>
    </source>
</evidence>
<name>A0A0S3S8P9_PHAAN</name>
<reference evidence="2 3" key="1">
    <citation type="journal article" date="2015" name="Sci. Rep.">
        <title>The power of single molecule real-time sequencing technology in the de novo assembly of a eukaryotic genome.</title>
        <authorList>
            <person name="Sakai H."/>
            <person name="Naito K."/>
            <person name="Ogiso-Tanaka E."/>
            <person name="Takahashi Y."/>
            <person name="Iseki K."/>
            <person name="Muto C."/>
            <person name="Satou K."/>
            <person name="Teruya K."/>
            <person name="Shiroma A."/>
            <person name="Shimoji M."/>
            <person name="Hirano T."/>
            <person name="Itoh T."/>
            <person name="Kaga A."/>
            <person name="Tomooka N."/>
        </authorList>
    </citation>
    <scope>NUCLEOTIDE SEQUENCE [LARGE SCALE GENOMIC DNA]</scope>
    <source>
        <strain evidence="3">cv. Shumari</strain>
    </source>
</reference>
<organism evidence="2 3">
    <name type="scientific">Vigna angularis var. angularis</name>
    <dbReference type="NCBI Taxonomy" id="157739"/>
    <lineage>
        <taxon>Eukaryota</taxon>
        <taxon>Viridiplantae</taxon>
        <taxon>Streptophyta</taxon>
        <taxon>Embryophyta</taxon>
        <taxon>Tracheophyta</taxon>
        <taxon>Spermatophyta</taxon>
        <taxon>Magnoliopsida</taxon>
        <taxon>eudicotyledons</taxon>
        <taxon>Gunneridae</taxon>
        <taxon>Pentapetalae</taxon>
        <taxon>rosids</taxon>
        <taxon>fabids</taxon>
        <taxon>Fabales</taxon>
        <taxon>Fabaceae</taxon>
        <taxon>Papilionoideae</taxon>
        <taxon>50 kb inversion clade</taxon>
        <taxon>NPAAA clade</taxon>
        <taxon>indigoferoid/millettioid clade</taxon>
        <taxon>Phaseoleae</taxon>
        <taxon>Vigna</taxon>
    </lineage>
</organism>
<keyword evidence="3" id="KW-1185">Reference proteome</keyword>
<feature type="chain" id="PRO_5006618015" description="Secreted protein" evidence="1">
    <location>
        <begin position="27"/>
        <end position="80"/>
    </location>
</feature>
<evidence type="ECO:0000313" key="3">
    <source>
        <dbReference type="Proteomes" id="UP000291084"/>
    </source>
</evidence>
<dbReference type="Proteomes" id="UP000291084">
    <property type="component" value="Chromosome 6"/>
</dbReference>
<protein>
    <recommendedName>
        <fullName evidence="4">Secreted protein</fullName>
    </recommendedName>
</protein>
<proteinExistence type="predicted"/>
<evidence type="ECO:0000256" key="1">
    <source>
        <dbReference type="SAM" id="SignalP"/>
    </source>
</evidence>